<dbReference type="PROSITE" id="PS51063">
    <property type="entry name" value="HTH_CRP_2"/>
    <property type="match status" value="1"/>
</dbReference>
<dbReference type="RefSeq" id="WP_109896516.1">
    <property type="nucleotide sequence ID" value="NZ_CP029550.1"/>
</dbReference>
<evidence type="ECO:0000313" key="5">
    <source>
        <dbReference type="EMBL" id="AWN44622.1"/>
    </source>
</evidence>
<dbReference type="KEGG" id="mets:DK389_17670"/>
<evidence type="ECO:0000313" key="6">
    <source>
        <dbReference type="Proteomes" id="UP000245926"/>
    </source>
</evidence>
<dbReference type="Gene3D" id="2.60.120.10">
    <property type="entry name" value="Jelly Rolls"/>
    <property type="match status" value="1"/>
</dbReference>
<dbReference type="Pfam" id="PF13545">
    <property type="entry name" value="HTH_Crp_2"/>
    <property type="match status" value="1"/>
</dbReference>
<keyword evidence="6" id="KW-1185">Reference proteome</keyword>
<evidence type="ECO:0000256" key="3">
    <source>
        <dbReference type="ARBA" id="ARBA00023163"/>
    </source>
</evidence>
<keyword evidence="1" id="KW-0805">Transcription regulation</keyword>
<evidence type="ECO:0000256" key="2">
    <source>
        <dbReference type="ARBA" id="ARBA00023125"/>
    </source>
</evidence>
<dbReference type="InterPro" id="IPR014710">
    <property type="entry name" value="RmlC-like_jellyroll"/>
</dbReference>
<dbReference type="SMART" id="SM00419">
    <property type="entry name" value="HTH_CRP"/>
    <property type="match status" value="1"/>
</dbReference>
<evidence type="ECO:0000259" key="4">
    <source>
        <dbReference type="PROSITE" id="PS51063"/>
    </source>
</evidence>
<dbReference type="InterPro" id="IPR036388">
    <property type="entry name" value="WH-like_DNA-bd_sf"/>
</dbReference>
<dbReference type="SUPFAM" id="SSF46785">
    <property type="entry name" value="Winged helix' DNA-binding domain"/>
    <property type="match status" value="1"/>
</dbReference>
<dbReference type="InterPro" id="IPR000595">
    <property type="entry name" value="cNMP-bd_dom"/>
</dbReference>
<dbReference type="InterPro" id="IPR036390">
    <property type="entry name" value="WH_DNA-bd_sf"/>
</dbReference>
<organism evidence="5 6">
    <name type="scientific">Methylobacterium durans</name>
    <dbReference type="NCBI Taxonomy" id="2202825"/>
    <lineage>
        <taxon>Bacteria</taxon>
        <taxon>Pseudomonadati</taxon>
        <taxon>Pseudomonadota</taxon>
        <taxon>Alphaproteobacteria</taxon>
        <taxon>Hyphomicrobiales</taxon>
        <taxon>Methylobacteriaceae</taxon>
        <taxon>Methylobacterium</taxon>
    </lineage>
</organism>
<accession>A0A2U8WH88</accession>
<dbReference type="CDD" id="cd00038">
    <property type="entry name" value="CAP_ED"/>
    <property type="match status" value="1"/>
</dbReference>
<dbReference type="Pfam" id="PF00027">
    <property type="entry name" value="cNMP_binding"/>
    <property type="match status" value="1"/>
</dbReference>
<keyword evidence="3" id="KW-0804">Transcription</keyword>
<dbReference type="InterPro" id="IPR012318">
    <property type="entry name" value="HTH_CRP"/>
</dbReference>
<dbReference type="GO" id="GO:0006355">
    <property type="term" value="P:regulation of DNA-templated transcription"/>
    <property type="evidence" value="ECO:0007669"/>
    <property type="project" value="InterPro"/>
</dbReference>
<dbReference type="GO" id="GO:0003677">
    <property type="term" value="F:DNA binding"/>
    <property type="evidence" value="ECO:0007669"/>
    <property type="project" value="UniProtKB-KW"/>
</dbReference>
<feature type="domain" description="HTH crp-type" evidence="4">
    <location>
        <begin position="145"/>
        <end position="221"/>
    </location>
</feature>
<dbReference type="Gene3D" id="1.10.10.10">
    <property type="entry name" value="Winged helix-like DNA-binding domain superfamily/Winged helix DNA-binding domain"/>
    <property type="match status" value="1"/>
</dbReference>
<dbReference type="EMBL" id="CP029550">
    <property type="protein sequence ID" value="AWN44622.1"/>
    <property type="molecule type" value="Genomic_DNA"/>
</dbReference>
<name>A0A2U8WH88_9HYPH</name>
<gene>
    <name evidence="5" type="ORF">DK389_17670</name>
</gene>
<dbReference type="OrthoDB" id="7584044at2"/>
<proteinExistence type="predicted"/>
<dbReference type="AlphaFoldDB" id="A0A2U8WH88"/>
<keyword evidence="2" id="KW-0238">DNA-binding</keyword>
<dbReference type="Proteomes" id="UP000245926">
    <property type="component" value="Chromosome"/>
</dbReference>
<dbReference type="InterPro" id="IPR018490">
    <property type="entry name" value="cNMP-bd_dom_sf"/>
</dbReference>
<protein>
    <submittedName>
        <fullName evidence="5">Crp/Fnr family transcriptional regulator</fullName>
    </submittedName>
</protein>
<evidence type="ECO:0000256" key="1">
    <source>
        <dbReference type="ARBA" id="ARBA00023015"/>
    </source>
</evidence>
<sequence length="241" mass="27039">MTDLFVRKLSGLDRLNDEEVQILRGLTPQARSVDARADVIVQGSRPTSSTLLLEGLTGRYRILTDGRRQITSIDVPGDFVDLHSFPLKTMDHGVIALSACRVATAPHAELARITETQPHLTRLLWLTTLIDAAIHREWLVALGRMSALERMGHLFCELYMRLNAVGLADAQTHSFALPVTQSDVGDMLGITNVHVNRTLQDMRRRNLVTWRGATVSIPDWDGLVEVARFDASYLHQEREPR</sequence>
<reference evidence="6" key="1">
    <citation type="submission" date="2018-05" db="EMBL/GenBank/DDBJ databases">
        <title>Complete Genome Sequence of Methylobacterium sp. 17SD2-17.</title>
        <authorList>
            <person name="Srinivasan S."/>
        </authorList>
    </citation>
    <scope>NUCLEOTIDE SEQUENCE [LARGE SCALE GENOMIC DNA]</scope>
    <source>
        <strain evidence="6">17SD2-17</strain>
    </source>
</reference>
<dbReference type="SUPFAM" id="SSF51206">
    <property type="entry name" value="cAMP-binding domain-like"/>
    <property type="match status" value="1"/>
</dbReference>